<name>A0A0B2UWH5_TOXCA</name>
<comment type="caution">
    <text evidence="1">The sequence shown here is derived from an EMBL/GenBank/DDBJ whole genome shotgun (WGS) entry which is preliminary data.</text>
</comment>
<dbReference type="Proteomes" id="UP000031036">
    <property type="component" value="Unassembled WGS sequence"/>
</dbReference>
<evidence type="ECO:0000313" key="2">
    <source>
        <dbReference type="Proteomes" id="UP000031036"/>
    </source>
</evidence>
<protein>
    <submittedName>
        <fullName evidence="1">Uncharacterized protein</fullName>
    </submittedName>
</protein>
<dbReference type="EMBL" id="JPKZ01003106">
    <property type="protein sequence ID" value="KHN73477.1"/>
    <property type="molecule type" value="Genomic_DNA"/>
</dbReference>
<dbReference type="AlphaFoldDB" id="A0A0B2UWH5"/>
<proteinExistence type="predicted"/>
<keyword evidence="2" id="KW-1185">Reference proteome</keyword>
<organism evidence="1 2">
    <name type="scientific">Toxocara canis</name>
    <name type="common">Canine roundworm</name>
    <dbReference type="NCBI Taxonomy" id="6265"/>
    <lineage>
        <taxon>Eukaryota</taxon>
        <taxon>Metazoa</taxon>
        <taxon>Ecdysozoa</taxon>
        <taxon>Nematoda</taxon>
        <taxon>Chromadorea</taxon>
        <taxon>Rhabditida</taxon>
        <taxon>Spirurina</taxon>
        <taxon>Ascaridomorpha</taxon>
        <taxon>Ascaridoidea</taxon>
        <taxon>Toxocaridae</taxon>
        <taxon>Toxocara</taxon>
    </lineage>
</organism>
<sequence length="80" mass="8982">MPTEVNYHEHIYPNFANCNVDAFNDADQGHRLTELIFYYAKDTELCTGSVGPAIVDKSRSSFCKGMGRWISTQHGVDVIV</sequence>
<reference evidence="1 2" key="1">
    <citation type="submission" date="2014-11" db="EMBL/GenBank/DDBJ databases">
        <title>Genetic blueprint of the zoonotic pathogen Toxocara canis.</title>
        <authorList>
            <person name="Zhu X.-Q."/>
            <person name="Korhonen P.K."/>
            <person name="Cai H."/>
            <person name="Young N.D."/>
            <person name="Nejsum P."/>
            <person name="von Samson-Himmelstjerna G."/>
            <person name="Boag P.R."/>
            <person name="Tan P."/>
            <person name="Li Q."/>
            <person name="Min J."/>
            <person name="Yang Y."/>
            <person name="Wang X."/>
            <person name="Fang X."/>
            <person name="Hall R.S."/>
            <person name="Hofmann A."/>
            <person name="Sternberg P.W."/>
            <person name="Jex A.R."/>
            <person name="Gasser R.B."/>
        </authorList>
    </citation>
    <scope>NUCLEOTIDE SEQUENCE [LARGE SCALE GENOMIC DNA]</scope>
    <source>
        <strain evidence="1">PN_DK_2014</strain>
    </source>
</reference>
<evidence type="ECO:0000313" key="1">
    <source>
        <dbReference type="EMBL" id="KHN73477.1"/>
    </source>
</evidence>
<gene>
    <name evidence="1" type="ORF">Tcan_16299</name>
</gene>
<accession>A0A0B2UWH5</accession>